<accession>A0A8X6MM30</accession>
<sequence>MSLAGRSQKYSKRFEEHCSVKRITMASASLTHIIHLLQYFLHNESLYCVIQQFPLSIYPSRIFSSLQFSNKDHYHSSRLTTNYSLSSQRKRRTSLSCGSVKVYLMTAPHPFRKVTFARACLFHFC</sequence>
<keyword evidence="2" id="KW-1185">Reference proteome</keyword>
<proteinExistence type="predicted"/>
<reference evidence="1" key="1">
    <citation type="submission" date="2020-08" db="EMBL/GenBank/DDBJ databases">
        <title>Multicomponent nature underlies the extraordinary mechanical properties of spider dragline silk.</title>
        <authorList>
            <person name="Kono N."/>
            <person name="Nakamura H."/>
            <person name="Mori M."/>
            <person name="Yoshida Y."/>
            <person name="Ohtoshi R."/>
            <person name="Malay A.D."/>
            <person name="Moran D.A.P."/>
            <person name="Tomita M."/>
            <person name="Numata K."/>
            <person name="Arakawa K."/>
        </authorList>
    </citation>
    <scope>NUCLEOTIDE SEQUENCE</scope>
</reference>
<dbReference type="AlphaFoldDB" id="A0A8X6MM30"/>
<comment type="caution">
    <text evidence="1">The sequence shown here is derived from an EMBL/GenBank/DDBJ whole genome shotgun (WGS) entry which is preliminary data.</text>
</comment>
<gene>
    <name evidence="1" type="ORF">TNIN_239911</name>
</gene>
<name>A0A8X6MM30_9ARAC</name>
<organism evidence="1 2">
    <name type="scientific">Trichonephila inaurata madagascariensis</name>
    <dbReference type="NCBI Taxonomy" id="2747483"/>
    <lineage>
        <taxon>Eukaryota</taxon>
        <taxon>Metazoa</taxon>
        <taxon>Ecdysozoa</taxon>
        <taxon>Arthropoda</taxon>
        <taxon>Chelicerata</taxon>
        <taxon>Arachnida</taxon>
        <taxon>Araneae</taxon>
        <taxon>Araneomorphae</taxon>
        <taxon>Entelegynae</taxon>
        <taxon>Araneoidea</taxon>
        <taxon>Nephilidae</taxon>
        <taxon>Trichonephila</taxon>
        <taxon>Trichonephila inaurata</taxon>
    </lineage>
</organism>
<protein>
    <submittedName>
        <fullName evidence="1">Uncharacterized protein</fullName>
    </submittedName>
</protein>
<evidence type="ECO:0000313" key="1">
    <source>
        <dbReference type="EMBL" id="GFS66538.1"/>
    </source>
</evidence>
<dbReference type="EMBL" id="BMAV01028244">
    <property type="protein sequence ID" value="GFS66538.1"/>
    <property type="molecule type" value="Genomic_DNA"/>
</dbReference>
<evidence type="ECO:0000313" key="2">
    <source>
        <dbReference type="Proteomes" id="UP000886998"/>
    </source>
</evidence>
<dbReference type="Proteomes" id="UP000886998">
    <property type="component" value="Unassembled WGS sequence"/>
</dbReference>